<evidence type="ECO:0000259" key="2">
    <source>
        <dbReference type="Pfam" id="PF07978"/>
    </source>
</evidence>
<evidence type="ECO:0000313" key="4">
    <source>
        <dbReference type="Proteomes" id="UP000765509"/>
    </source>
</evidence>
<dbReference type="Pfam" id="PF07978">
    <property type="entry name" value="NIPSNAP"/>
    <property type="match status" value="2"/>
</dbReference>
<dbReference type="GO" id="GO:0005739">
    <property type="term" value="C:mitochondrion"/>
    <property type="evidence" value="ECO:0007669"/>
    <property type="project" value="TreeGrafter"/>
</dbReference>
<sequence length="314" mass="36342">MLKPTHPRLLLTGYRTLASSAVVSAENKVPNLLNTFLHGSEEARRESEALQSHSTTVGSKSISGIQRDRVHPQYVDKYKEVIAPWYEKLKLRSDIKITLKGSFEVIVGELDTFVHIWEFDGYKGYDETLGKLRECPDYQKFLKELRPLIQTRSTQICREFAFWPCSGPKVNGGIYEMRSYQLKPGTLLEWETEWRRGLEARRKFVEPIGAWFSQVGRLHQVHHMWQYPSLQARLELREKAWQVDTWGKTVSNTVKLCDSMDANVLLPTSLSPLKYPELFSKRLNLPRRSSRKLNFLCKSKNSSYSSKIEANGDQ</sequence>
<dbReference type="FunFam" id="3.30.70.100:FF:000004">
    <property type="entry name" value="NIPSNAP family protein"/>
    <property type="match status" value="1"/>
</dbReference>
<comment type="similarity">
    <text evidence="1">Belongs to the NipSnap family.</text>
</comment>
<dbReference type="PANTHER" id="PTHR21017">
    <property type="entry name" value="NIPSNAP-RELATED"/>
    <property type="match status" value="1"/>
</dbReference>
<dbReference type="SUPFAM" id="SSF54909">
    <property type="entry name" value="Dimeric alpha+beta barrel"/>
    <property type="match status" value="2"/>
</dbReference>
<feature type="domain" description="NIPSNAP" evidence="2">
    <location>
        <begin position="175"/>
        <end position="272"/>
    </location>
</feature>
<proteinExistence type="inferred from homology"/>
<dbReference type="GO" id="GO:0000423">
    <property type="term" value="P:mitophagy"/>
    <property type="evidence" value="ECO:0007669"/>
    <property type="project" value="UniProtKB-ARBA"/>
</dbReference>
<dbReference type="AlphaFoldDB" id="A0A9Q3DSC2"/>
<feature type="domain" description="NIPSNAP" evidence="2">
    <location>
        <begin position="79"/>
        <end position="162"/>
    </location>
</feature>
<dbReference type="InterPro" id="IPR051557">
    <property type="entry name" value="NipSnap_domain"/>
</dbReference>
<keyword evidence="4" id="KW-1185">Reference proteome</keyword>
<evidence type="ECO:0000313" key="3">
    <source>
        <dbReference type="EMBL" id="MBW0505731.1"/>
    </source>
</evidence>
<accession>A0A9Q3DSC2</accession>
<dbReference type="Gene3D" id="3.30.70.100">
    <property type="match status" value="2"/>
</dbReference>
<dbReference type="Proteomes" id="UP000765509">
    <property type="component" value="Unassembled WGS sequence"/>
</dbReference>
<gene>
    <name evidence="3" type="ORF">O181_045446</name>
</gene>
<comment type="caution">
    <text evidence="3">The sequence shown here is derived from an EMBL/GenBank/DDBJ whole genome shotgun (WGS) entry which is preliminary data.</text>
</comment>
<name>A0A9Q3DSC2_9BASI</name>
<dbReference type="PANTHER" id="PTHR21017:SF17">
    <property type="entry name" value="PROTEIN NIPSNAP"/>
    <property type="match status" value="1"/>
</dbReference>
<organism evidence="3 4">
    <name type="scientific">Austropuccinia psidii MF-1</name>
    <dbReference type="NCBI Taxonomy" id="1389203"/>
    <lineage>
        <taxon>Eukaryota</taxon>
        <taxon>Fungi</taxon>
        <taxon>Dikarya</taxon>
        <taxon>Basidiomycota</taxon>
        <taxon>Pucciniomycotina</taxon>
        <taxon>Pucciniomycetes</taxon>
        <taxon>Pucciniales</taxon>
        <taxon>Sphaerophragmiaceae</taxon>
        <taxon>Austropuccinia</taxon>
    </lineage>
</organism>
<dbReference type="EMBL" id="AVOT02018670">
    <property type="protein sequence ID" value="MBW0505731.1"/>
    <property type="molecule type" value="Genomic_DNA"/>
</dbReference>
<evidence type="ECO:0000256" key="1">
    <source>
        <dbReference type="ARBA" id="ARBA00005291"/>
    </source>
</evidence>
<reference evidence="3" key="1">
    <citation type="submission" date="2021-03" db="EMBL/GenBank/DDBJ databases">
        <title>Draft genome sequence of rust myrtle Austropuccinia psidii MF-1, a brazilian biotype.</title>
        <authorList>
            <person name="Quecine M.C."/>
            <person name="Pachon D.M.R."/>
            <person name="Bonatelli M.L."/>
            <person name="Correr F.H."/>
            <person name="Franceschini L.M."/>
            <person name="Leite T.F."/>
            <person name="Margarido G.R.A."/>
            <person name="Almeida C.A."/>
            <person name="Ferrarezi J.A."/>
            <person name="Labate C.A."/>
        </authorList>
    </citation>
    <scope>NUCLEOTIDE SEQUENCE</scope>
    <source>
        <strain evidence="3">MF-1</strain>
    </source>
</reference>
<dbReference type="InterPro" id="IPR012577">
    <property type="entry name" value="NIPSNAP"/>
</dbReference>
<dbReference type="OrthoDB" id="10262843at2759"/>
<protein>
    <recommendedName>
        <fullName evidence="2">NIPSNAP domain-containing protein</fullName>
    </recommendedName>
</protein>
<dbReference type="InterPro" id="IPR011008">
    <property type="entry name" value="Dimeric_a/b-barrel"/>
</dbReference>